<dbReference type="Pfam" id="PF00072">
    <property type="entry name" value="Response_reg"/>
    <property type="match status" value="1"/>
</dbReference>
<dbReference type="InterPro" id="IPR050595">
    <property type="entry name" value="Bact_response_regulator"/>
</dbReference>
<dbReference type="InterPro" id="IPR001789">
    <property type="entry name" value="Sig_transdc_resp-reg_receiver"/>
</dbReference>
<dbReference type="CDD" id="cd17552">
    <property type="entry name" value="REC_RR468-like"/>
    <property type="match status" value="1"/>
</dbReference>
<proteinExistence type="predicted"/>
<reference evidence="5" key="1">
    <citation type="submission" date="2018-04" db="EMBL/GenBank/DDBJ databases">
        <authorList>
            <person name="Cornet L."/>
        </authorList>
    </citation>
    <scope>NUCLEOTIDE SEQUENCE [LARGE SCALE GENOMIC DNA]</scope>
</reference>
<dbReference type="Gene3D" id="3.40.50.2300">
    <property type="match status" value="1"/>
</dbReference>
<feature type="domain" description="Response regulatory" evidence="3">
    <location>
        <begin position="4"/>
        <end position="121"/>
    </location>
</feature>
<evidence type="ECO:0000313" key="5">
    <source>
        <dbReference type="Proteomes" id="UP000249081"/>
    </source>
</evidence>
<protein>
    <submittedName>
        <fullName evidence="4">Two-component system response regulator</fullName>
    </submittedName>
</protein>
<organism evidence="4 5">
    <name type="scientific">Shackletoniella antarctica</name>
    <dbReference type="NCBI Taxonomy" id="268115"/>
    <lineage>
        <taxon>Bacteria</taxon>
        <taxon>Bacillati</taxon>
        <taxon>Cyanobacteriota</taxon>
        <taxon>Cyanophyceae</taxon>
        <taxon>Oculatellales</taxon>
        <taxon>Oculatellaceae</taxon>
        <taxon>Shackletoniella</taxon>
    </lineage>
</organism>
<evidence type="ECO:0000259" key="3">
    <source>
        <dbReference type="PROSITE" id="PS50110"/>
    </source>
</evidence>
<dbReference type="PANTHER" id="PTHR44591:SF22">
    <property type="entry name" value="CHEY SUBFAMILY"/>
    <property type="match status" value="1"/>
</dbReference>
<dbReference type="Proteomes" id="UP000249081">
    <property type="component" value="Unassembled WGS sequence"/>
</dbReference>
<dbReference type="EMBL" id="QBMN01000133">
    <property type="protein sequence ID" value="PZO36847.1"/>
    <property type="molecule type" value="Genomic_DNA"/>
</dbReference>
<dbReference type="GO" id="GO:0000160">
    <property type="term" value="P:phosphorelay signal transduction system"/>
    <property type="evidence" value="ECO:0007669"/>
    <property type="project" value="InterPro"/>
</dbReference>
<dbReference type="SMART" id="SM00448">
    <property type="entry name" value="REC"/>
    <property type="match status" value="1"/>
</dbReference>
<comment type="caution">
    <text evidence="4">The sequence shown here is derived from an EMBL/GenBank/DDBJ whole genome shotgun (WGS) entry which is preliminary data.</text>
</comment>
<keyword evidence="1 2" id="KW-0597">Phosphoprotein</keyword>
<dbReference type="PROSITE" id="PS50110">
    <property type="entry name" value="RESPONSE_REGULATORY"/>
    <property type="match status" value="1"/>
</dbReference>
<evidence type="ECO:0000256" key="1">
    <source>
        <dbReference type="ARBA" id="ARBA00022553"/>
    </source>
</evidence>
<dbReference type="InterPro" id="IPR011006">
    <property type="entry name" value="CheY-like_superfamily"/>
</dbReference>
<name>A0A2W4W033_9CYAN</name>
<evidence type="ECO:0000313" key="4">
    <source>
        <dbReference type="EMBL" id="PZO36847.1"/>
    </source>
</evidence>
<dbReference type="PANTHER" id="PTHR44591">
    <property type="entry name" value="STRESS RESPONSE REGULATOR PROTEIN 1"/>
    <property type="match status" value="1"/>
</dbReference>
<feature type="modified residue" description="4-aspartylphosphate" evidence="2">
    <location>
        <position position="54"/>
    </location>
</feature>
<reference evidence="4 5" key="2">
    <citation type="submission" date="2018-06" db="EMBL/GenBank/DDBJ databases">
        <title>Metagenomic assembly of (sub)arctic Cyanobacteria and their associated microbiome from non-axenic cultures.</title>
        <authorList>
            <person name="Baurain D."/>
        </authorList>
    </citation>
    <scope>NUCLEOTIDE SEQUENCE [LARGE SCALE GENOMIC DNA]</scope>
    <source>
        <strain evidence="4">ULC041bin1</strain>
    </source>
</reference>
<accession>A0A2W4W033</accession>
<dbReference type="AlphaFoldDB" id="A0A2W4W033"/>
<evidence type="ECO:0000256" key="2">
    <source>
        <dbReference type="PROSITE-ProRule" id="PRU00169"/>
    </source>
</evidence>
<sequence length="129" mass="13955">MTKRILIVDDEADIRDIVQAALEDLGGWQTLGAASGSEALRLAQQGAIDAILLDISMPDMDGFEIHQVLQQTPATQGIPVIVLTSKVLARDRTRFADLNVAGVITKPFNPLTLAQQIAELLRWSSPTPP</sequence>
<gene>
    <name evidence="4" type="ORF">DCF17_16735</name>
</gene>
<dbReference type="SUPFAM" id="SSF52172">
    <property type="entry name" value="CheY-like"/>
    <property type="match status" value="1"/>
</dbReference>